<evidence type="ECO:0000256" key="8">
    <source>
        <dbReference type="ARBA" id="ARBA00032251"/>
    </source>
</evidence>
<dbReference type="InterPro" id="IPR000276">
    <property type="entry name" value="GPCR_Rhodpsn"/>
</dbReference>
<sequence length="97" mass="10903">MFVQNKLRTLFQGVILAVGVAGNALVVAVVARSRSMRSPTNCYLVSLAIADSIVLIAAVPNEILSYYLIEWRGSNHNRHRKQTEWMELMNILSRNSD</sequence>
<dbReference type="Proteomes" id="UP000792457">
    <property type="component" value="Unassembled WGS sequence"/>
</dbReference>
<dbReference type="PROSITE" id="PS50262">
    <property type="entry name" value="G_PROTEIN_RECEP_F1_2"/>
    <property type="match status" value="1"/>
</dbReference>
<evidence type="ECO:0000259" key="10">
    <source>
        <dbReference type="PROSITE" id="PS50262"/>
    </source>
</evidence>
<dbReference type="GO" id="GO:0016020">
    <property type="term" value="C:membrane"/>
    <property type="evidence" value="ECO:0007669"/>
    <property type="project" value="UniProtKB-SubCell"/>
</dbReference>
<evidence type="ECO:0000256" key="9">
    <source>
        <dbReference type="SAM" id="Phobius"/>
    </source>
</evidence>
<dbReference type="Gene3D" id="1.20.1070.10">
    <property type="entry name" value="Rhodopsin 7-helix transmembrane proteins"/>
    <property type="match status" value="1"/>
</dbReference>
<evidence type="ECO:0000256" key="1">
    <source>
        <dbReference type="ARBA" id="ARBA00004100"/>
    </source>
</evidence>
<accession>A0A8K0K4I8</accession>
<dbReference type="PANTHER" id="PTHR46061:SF3">
    <property type="entry name" value="THYROTROPIN-RELEASING HORMONE RECEPTOR"/>
    <property type="match status" value="1"/>
</dbReference>
<dbReference type="InterPro" id="IPR017452">
    <property type="entry name" value="GPCR_Rhodpsn_7TM"/>
</dbReference>
<gene>
    <name evidence="11" type="ORF">J437_LFUL000647</name>
</gene>
<comment type="function">
    <text evidence="1">Receptor for thyrotropin-releasing hormone (TRH). Upon ligand binding, this G-protein-coupled receptor triggers activation of the phosphatidylinositol (IP3)-calcium-protein kinase C (PKC) pathway.</text>
</comment>
<keyword evidence="5 9" id="KW-0812">Transmembrane</keyword>
<dbReference type="EMBL" id="KZ308327">
    <property type="protein sequence ID" value="KAG8227547.1"/>
    <property type="molecule type" value="Genomic_DNA"/>
</dbReference>
<dbReference type="PRINTS" id="PR00237">
    <property type="entry name" value="GPCRRHODOPSN"/>
</dbReference>
<dbReference type="SUPFAM" id="SSF81321">
    <property type="entry name" value="Family A G protein-coupled receptor-like"/>
    <property type="match status" value="1"/>
</dbReference>
<feature type="transmembrane region" description="Helical" evidence="9">
    <location>
        <begin position="43"/>
        <end position="69"/>
    </location>
</feature>
<evidence type="ECO:0000313" key="12">
    <source>
        <dbReference type="Proteomes" id="UP000792457"/>
    </source>
</evidence>
<evidence type="ECO:0000313" key="11">
    <source>
        <dbReference type="EMBL" id="KAG8227547.1"/>
    </source>
</evidence>
<feature type="domain" description="G-protein coupled receptors family 1 profile" evidence="10">
    <location>
        <begin position="22"/>
        <end position="97"/>
    </location>
</feature>
<proteinExistence type="inferred from homology"/>
<keyword evidence="6 9" id="KW-1133">Transmembrane helix</keyword>
<protein>
    <recommendedName>
        <fullName evidence="4">Thyrotropin-releasing hormone receptor</fullName>
    </recommendedName>
    <alternativeName>
        <fullName evidence="8">Thyroliberin receptor</fullName>
    </alternativeName>
</protein>
<evidence type="ECO:0000256" key="6">
    <source>
        <dbReference type="ARBA" id="ARBA00022989"/>
    </source>
</evidence>
<reference evidence="11" key="2">
    <citation type="submission" date="2017-10" db="EMBL/GenBank/DDBJ databases">
        <title>Ladona fulva Genome sequencing and assembly.</title>
        <authorList>
            <person name="Murali S."/>
            <person name="Richards S."/>
            <person name="Bandaranaike D."/>
            <person name="Bellair M."/>
            <person name="Blankenburg K."/>
            <person name="Chao H."/>
            <person name="Dinh H."/>
            <person name="Doddapaneni H."/>
            <person name="Dugan-Rocha S."/>
            <person name="Elkadiri S."/>
            <person name="Gnanaolivu R."/>
            <person name="Hernandez B."/>
            <person name="Skinner E."/>
            <person name="Javaid M."/>
            <person name="Lee S."/>
            <person name="Li M."/>
            <person name="Ming W."/>
            <person name="Munidasa M."/>
            <person name="Muniz J."/>
            <person name="Nguyen L."/>
            <person name="Hughes D."/>
            <person name="Osuji N."/>
            <person name="Pu L.-L."/>
            <person name="Puazo M."/>
            <person name="Qu C."/>
            <person name="Quiroz J."/>
            <person name="Raj R."/>
            <person name="Weissenberger G."/>
            <person name="Xin Y."/>
            <person name="Zou X."/>
            <person name="Han Y."/>
            <person name="Worley K."/>
            <person name="Muzny D."/>
            <person name="Gibbs R."/>
        </authorList>
    </citation>
    <scope>NUCLEOTIDE SEQUENCE</scope>
    <source>
        <strain evidence="11">Sampled in the wild</strain>
    </source>
</reference>
<comment type="caution">
    <text evidence="11">The sequence shown here is derived from an EMBL/GenBank/DDBJ whole genome shotgun (WGS) entry which is preliminary data.</text>
</comment>
<evidence type="ECO:0000256" key="5">
    <source>
        <dbReference type="ARBA" id="ARBA00022692"/>
    </source>
</evidence>
<feature type="transmembrane region" description="Helical" evidence="9">
    <location>
        <begin position="12"/>
        <end position="31"/>
    </location>
</feature>
<comment type="subcellular location">
    <subcellularLocation>
        <location evidence="2">Membrane</location>
    </subcellularLocation>
</comment>
<evidence type="ECO:0000256" key="2">
    <source>
        <dbReference type="ARBA" id="ARBA00004370"/>
    </source>
</evidence>
<dbReference type="OrthoDB" id="6411298at2759"/>
<reference evidence="11" key="1">
    <citation type="submission" date="2013-04" db="EMBL/GenBank/DDBJ databases">
        <authorList>
            <person name="Qu J."/>
            <person name="Murali S.C."/>
            <person name="Bandaranaike D."/>
            <person name="Bellair M."/>
            <person name="Blankenburg K."/>
            <person name="Chao H."/>
            <person name="Dinh H."/>
            <person name="Doddapaneni H."/>
            <person name="Downs B."/>
            <person name="Dugan-Rocha S."/>
            <person name="Elkadiri S."/>
            <person name="Gnanaolivu R.D."/>
            <person name="Hernandez B."/>
            <person name="Javaid M."/>
            <person name="Jayaseelan J.C."/>
            <person name="Lee S."/>
            <person name="Li M."/>
            <person name="Ming W."/>
            <person name="Munidasa M."/>
            <person name="Muniz J."/>
            <person name="Nguyen L."/>
            <person name="Ongeri F."/>
            <person name="Osuji N."/>
            <person name="Pu L.-L."/>
            <person name="Puazo M."/>
            <person name="Qu C."/>
            <person name="Quiroz J."/>
            <person name="Raj R."/>
            <person name="Weissenberger G."/>
            <person name="Xin Y."/>
            <person name="Zou X."/>
            <person name="Han Y."/>
            <person name="Richards S."/>
            <person name="Worley K."/>
            <person name="Muzny D."/>
            <person name="Gibbs R."/>
        </authorList>
    </citation>
    <scope>NUCLEOTIDE SEQUENCE</scope>
    <source>
        <strain evidence="11">Sampled in the wild</strain>
    </source>
</reference>
<evidence type="ECO:0000256" key="3">
    <source>
        <dbReference type="ARBA" id="ARBA00010663"/>
    </source>
</evidence>
<keyword evidence="7 9" id="KW-0472">Membrane</keyword>
<dbReference type="AlphaFoldDB" id="A0A8K0K4I8"/>
<dbReference type="GO" id="GO:0004997">
    <property type="term" value="F:thyrotropin-releasing hormone receptor activity"/>
    <property type="evidence" value="ECO:0007669"/>
    <property type="project" value="InterPro"/>
</dbReference>
<dbReference type="Pfam" id="PF00001">
    <property type="entry name" value="7tm_1"/>
    <property type="match status" value="1"/>
</dbReference>
<evidence type="ECO:0000256" key="4">
    <source>
        <dbReference type="ARBA" id="ARBA00018873"/>
    </source>
</evidence>
<dbReference type="PANTHER" id="PTHR46061">
    <property type="entry name" value="THYROTROPIN-RELEASING HORMONE RECEPTOR"/>
    <property type="match status" value="1"/>
</dbReference>
<evidence type="ECO:0000256" key="7">
    <source>
        <dbReference type="ARBA" id="ARBA00023136"/>
    </source>
</evidence>
<keyword evidence="12" id="KW-1185">Reference proteome</keyword>
<dbReference type="InterPro" id="IPR002120">
    <property type="entry name" value="TRH_rcpt_1"/>
</dbReference>
<comment type="similarity">
    <text evidence="3">Belongs to the G-protein coupled receptor 1 family.</text>
</comment>
<organism evidence="11 12">
    <name type="scientific">Ladona fulva</name>
    <name type="common">Scarce chaser dragonfly</name>
    <name type="synonym">Libellula fulva</name>
    <dbReference type="NCBI Taxonomy" id="123851"/>
    <lineage>
        <taxon>Eukaryota</taxon>
        <taxon>Metazoa</taxon>
        <taxon>Ecdysozoa</taxon>
        <taxon>Arthropoda</taxon>
        <taxon>Hexapoda</taxon>
        <taxon>Insecta</taxon>
        <taxon>Pterygota</taxon>
        <taxon>Palaeoptera</taxon>
        <taxon>Odonata</taxon>
        <taxon>Epiprocta</taxon>
        <taxon>Anisoptera</taxon>
        <taxon>Libelluloidea</taxon>
        <taxon>Libellulidae</taxon>
        <taxon>Ladona</taxon>
    </lineage>
</organism>
<name>A0A8K0K4I8_LADFU</name>